<dbReference type="Proteomes" id="UP000544134">
    <property type="component" value="Unassembled WGS sequence"/>
</dbReference>
<reference evidence="2 3" key="1">
    <citation type="submission" date="2020-04" db="EMBL/GenBank/DDBJ databases">
        <title>Paraburkholderia sp. RP-4-7 isolated from soil.</title>
        <authorList>
            <person name="Dahal R.H."/>
        </authorList>
    </citation>
    <scope>NUCLEOTIDE SEQUENCE [LARGE SCALE GENOMIC DNA]</scope>
    <source>
        <strain evidence="2 3">RP-4-7</strain>
    </source>
</reference>
<name>A0A848IGK0_9BURK</name>
<evidence type="ECO:0000256" key="1">
    <source>
        <dbReference type="SAM" id="MobiDB-lite"/>
    </source>
</evidence>
<keyword evidence="3" id="KW-1185">Reference proteome</keyword>
<feature type="compositionally biased region" description="Polar residues" evidence="1">
    <location>
        <begin position="67"/>
        <end position="76"/>
    </location>
</feature>
<dbReference type="AlphaFoldDB" id="A0A848IGK0"/>
<protein>
    <submittedName>
        <fullName evidence="2">Uncharacterized protein</fullName>
    </submittedName>
</protein>
<dbReference type="EMBL" id="JABBGJ010000031">
    <property type="protein sequence ID" value="NMM01508.1"/>
    <property type="molecule type" value="Genomic_DNA"/>
</dbReference>
<organism evidence="2 3">
    <name type="scientific">Paraburkholderia polaris</name>
    <dbReference type="NCBI Taxonomy" id="2728848"/>
    <lineage>
        <taxon>Bacteria</taxon>
        <taxon>Pseudomonadati</taxon>
        <taxon>Pseudomonadota</taxon>
        <taxon>Betaproteobacteria</taxon>
        <taxon>Burkholderiales</taxon>
        <taxon>Burkholderiaceae</taxon>
        <taxon>Paraburkholderia</taxon>
    </lineage>
</organism>
<feature type="region of interest" description="Disordered" evidence="1">
    <location>
        <begin position="63"/>
        <end position="84"/>
    </location>
</feature>
<proteinExistence type="predicted"/>
<comment type="caution">
    <text evidence="2">The sequence shown here is derived from an EMBL/GenBank/DDBJ whole genome shotgun (WGS) entry which is preliminary data.</text>
</comment>
<evidence type="ECO:0000313" key="2">
    <source>
        <dbReference type="EMBL" id="NMM01508.1"/>
    </source>
</evidence>
<evidence type="ECO:0000313" key="3">
    <source>
        <dbReference type="Proteomes" id="UP000544134"/>
    </source>
</evidence>
<gene>
    <name evidence="2" type="ORF">HHL24_26665</name>
</gene>
<accession>A0A848IGK0</accession>
<sequence length="103" mass="11867">MLEADMSCNRENVIWKRRDGTWGRGFFDFYQTGEDHEWDVEYDYSAFNWASVGHPTQEAANAAWTGANPSGSTTYEEPSEETDRFDSLAEKFLADKKALLRSR</sequence>